<dbReference type="InterPro" id="IPR014977">
    <property type="entry name" value="WRC_dom"/>
</dbReference>
<feature type="compositionally biased region" description="Low complexity" evidence="6">
    <location>
        <begin position="195"/>
        <end position="208"/>
    </location>
</feature>
<dbReference type="InterPro" id="IPR014978">
    <property type="entry name" value="Gln-Leu-Gln_QLQ"/>
</dbReference>
<keyword evidence="3 4" id="KW-0539">Nucleus</keyword>
<dbReference type="KEGG" id="cmax:111498647"/>
<dbReference type="PROSITE" id="PS51666">
    <property type="entry name" value="QLQ"/>
    <property type="match status" value="1"/>
</dbReference>
<dbReference type="PANTHER" id="PTHR31602:SF63">
    <property type="entry name" value="GROWTH-REGULATING FACTOR 3"/>
    <property type="match status" value="1"/>
</dbReference>
<evidence type="ECO:0000313" key="10">
    <source>
        <dbReference type="RefSeq" id="XP_023005739.1"/>
    </source>
</evidence>
<organism evidence="9 10">
    <name type="scientific">Cucurbita maxima</name>
    <name type="common">Pumpkin</name>
    <name type="synonym">Winter squash</name>
    <dbReference type="NCBI Taxonomy" id="3661"/>
    <lineage>
        <taxon>Eukaryota</taxon>
        <taxon>Viridiplantae</taxon>
        <taxon>Streptophyta</taxon>
        <taxon>Embryophyta</taxon>
        <taxon>Tracheophyta</taxon>
        <taxon>Spermatophyta</taxon>
        <taxon>Magnoliopsida</taxon>
        <taxon>eudicotyledons</taxon>
        <taxon>Gunneridae</taxon>
        <taxon>Pentapetalae</taxon>
        <taxon>rosids</taxon>
        <taxon>fabids</taxon>
        <taxon>Cucurbitales</taxon>
        <taxon>Cucurbitaceae</taxon>
        <taxon>Cucurbiteae</taxon>
        <taxon>Cucurbita</taxon>
    </lineage>
</organism>
<evidence type="ECO:0000256" key="2">
    <source>
        <dbReference type="ARBA" id="ARBA00008122"/>
    </source>
</evidence>
<feature type="region of interest" description="Disordered" evidence="6">
    <location>
        <begin position="296"/>
        <end position="362"/>
    </location>
</feature>
<feature type="compositionally biased region" description="Polar residues" evidence="6">
    <location>
        <begin position="299"/>
        <end position="313"/>
    </location>
</feature>
<dbReference type="OrthoDB" id="1927209at2759"/>
<comment type="function">
    <text evidence="5">Transcription activator.</text>
</comment>
<dbReference type="GO" id="GO:0006351">
    <property type="term" value="P:DNA-templated transcription"/>
    <property type="evidence" value="ECO:0007669"/>
    <property type="project" value="UniProtKB-UniRule"/>
</dbReference>
<evidence type="ECO:0000313" key="9">
    <source>
        <dbReference type="Proteomes" id="UP000504608"/>
    </source>
</evidence>
<feature type="short sequence motif" description="Bipartite nuclear localization signal" evidence="4">
    <location>
        <begin position="156"/>
        <end position="166"/>
    </location>
</feature>
<keyword evidence="5" id="KW-0804">Transcription</keyword>
<evidence type="ECO:0000256" key="3">
    <source>
        <dbReference type="ARBA" id="ARBA00023242"/>
    </source>
</evidence>
<feature type="domain" description="WRC" evidence="8">
    <location>
        <begin position="151"/>
        <end position="195"/>
    </location>
</feature>
<evidence type="ECO:0000256" key="6">
    <source>
        <dbReference type="SAM" id="MobiDB-lite"/>
    </source>
</evidence>
<dbReference type="RefSeq" id="XP_023005739.1">
    <property type="nucleotide sequence ID" value="XM_023149971.1"/>
</dbReference>
<keyword evidence="9" id="KW-1185">Reference proteome</keyword>
<dbReference type="GO" id="GO:0099402">
    <property type="term" value="P:plant organ development"/>
    <property type="evidence" value="ECO:0007669"/>
    <property type="project" value="UniProtKB-ARBA"/>
</dbReference>
<dbReference type="GO" id="GO:0005634">
    <property type="term" value="C:nucleus"/>
    <property type="evidence" value="ECO:0007669"/>
    <property type="project" value="UniProtKB-SubCell"/>
</dbReference>
<feature type="compositionally biased region" description="Low complexity" evidence="6">
    <location>
        <begin position="314"/>
        <end position="341"/>
    </location>
</feature>
<protein>
    <recommendedName>
        <fullName evidence="5">Growth-regulating factor</fullName>
    </recommendedName>
</protein>
<name>A0A6J1L046_CUCMA</name>
<evidence type="ECO:0000259" key="8">
    <source>
        <dbReference type="PROSITE" id="PS51667"/>
    </source>
</evidence>
<evidence type="ECO:0000256" key="5">
    <source>
        <dbReference type="RuleBase" id="RU367127"/>
    </source>
</evidence>
<dbReference type="InterPro" id="IPR031137">
    <property type="entry name" value="GRF"/>
</dbReference>
<dbReference type="PANTHER" id="PTHR31602">
    <property type="entry name" value="GROWTH-REGULATING FACTOR 5"/>
    <property type="match status" value="1"/>
</dbReference>
<feature type="domain" description="QLQ" evidence="7">
    <location>
        <begin position="79"/>
        <end position="114"/>
    </location>
</feature>
<evidence type="ECO:0000259" key="7">
    <source>
        <dbReference type="PROSITE" id="PS51666"/>
    </source>
</evidence>
<reference evidence="10" key="1">
    <citation type="submission" date="2025-08" db="UniProtKB">
        <authorList>
            <consortium name="RefSeq"/>
        </authorList>
    </citation>
    <scope>IDENTIFICATION</scope>
    <source>
        <tissue evidence="10">Young leaves</tissue>
    </source>
</reference>
<accession>A0A6J1L046</accession>
<dbReference type="PROSITE" id="PS51667">
    <property type="entry name" value="WRC"/>
    <property type="match status" value="1"/>
</dbReference>
<gene>
    <name evidence="10" type="primary">LOC111498647</name>
</gene>
<sequence>MDFHLKQCREQEESEEQHSAKISKFFLQHPESSVSSVSSDSSVLPLFVSDSNNSKTSSILSSFPDSTPSANTLPRMWGYFSAAQRQELELQALIFRYMLAGAAVPPELLHTIKKSLLSSTTPFFLHHPLQHFPHYPTSLLQAGYWGRAAMDPEPGRCRRTDGKKWRCSRDVVAGQKYCERHMHRGRNRSRKPVETATINPSTTTSTAGASGGGGGCSLSSNTNRVVGGGGRPFLAVESGNYFSLSGQTPSVDLLHLNQRSCSDSLSEHKNFYESHKEAVAGDTKSDSHILRHFFDDWPRSNNNGSDNVTQKMKSTSASTTSLSISIPENPSSSSDVSLKLSTGGSSDQGVGHHIHQDGNSEREHTHLNWAAGWAATQMASMGGPLAEVLRSTNNNSSPTSMLHQLQRATNSEASYIST</sequence>
<dbReference type="Proteomes" id="UP000504608">
    <property type="component" value="Unplaced"/>
</dbReference>
<dbReference type="AlphaFoldDB" id="A0A6J1L046"/>
<evidence type="ECO:0000256" key="4">
    <source>
        <dbReference type="PROSITE-ProRule" id="PRU01002"/>
    </source>
</evidence>
<feature type="short sequence motif" description="Bipartite nuclear localization signal" evidence="4">
    <location>
        <begin position="184"/>
        <end position="191"/>
    </location>
</feature>
<evidence type="ECO:0000256" key="1">
    <source>
        <dbReference type="ARBA" id="ARBA00004123"/>
    </source>
</evidence>
<comment type="subcellular location">
    <subcellularLocation>
        <location evidence="1 4 5">Nucleus</location>
    </subcellularLocation>
</comment>
<keyword evidence="5" id="KW-0010">Activator</keyword>
<dbReference type="GeneID" id="111498647"/>
<dbReference type="Pfam" id="PF08880">
    <property type="entry name" value="QLQ"/>
    <property type="match status" value="1"/>
</dbReference>
<comment type="domain">
    <text evidence="5">The QLQ domain and WRC domain may be involved in protein-protein interaction and DNA-binding, respectively.</text>
</comment>
<dbReference type="Pfam" id="PF08879">
    <property type="entry name" value="WRC"/>
    <property type="match status" value="1"/>
</dbReference>
<comment type="similarity">
    <text evidence="2 5">Belongs to the GRF family.</text>
</comment>
<keyword evidence="5" id="KW-0805">Transcription regulation</keyword>
<proteinExistence type="inferred from homology"/>
<dbReference type="GO" id="GO:0006355">
    <property type="term" value="P:regulation of DNA-templated transcription"/>
    <property type="evidence" value="ECO:0007669"/>
    <property type="project" value="InterPro"/>
</dbReference>
<dbReference type="GO" id="GO:0005524">
    <property type="term" value="F:ATP binding"/>
    <property type="evidence" value="ECO:0007669"/>
    <property type="project" value="UniProtKB-UniRule"/>
</dbReference>
<dbReference type="SMART" id="SM00951">
    <property type="entry name" value="QLQ"/>
    <property type="match status" value="1"/>
</dbReference>
<feature type="region of interest" description="Disordered" evidence="6">
    <location>
        <begin position="184"/>
        <end position="216"/>
    </location>
</feature>